<gene>
    <name evidence="8" type="primary">gpx1</name>
    <name evidence="8" type="ORF">BSF38_05205</name>
</gene>
<feature type="signal peptide" evidence="6">
    <location>
        <begin position="1"/>
        <end position="28"/>
    </location>
</feature>
<keyword evidence="6" id="KW-0732">Signal</keyword>
<evidence type="ECO:0000256" key="1">
    <source>
        <dbReference type="ARBA" id="ARBA00006926"/>
    </source>
</evidence>
<dbReference type="Proteomes" id="UP000186309">
    <property type="component" value="Chromosome"/>
</dbReference>
<dbReference type="PROSITE" id="PS00460">
    <property type="entry name" value="GLUTATHIONE_PEROXID_1"/>
    <property type="match status" value="1"/>
</dbReference>
<keyword evidence="9" id="KW-1185">Reference proteome</keyword>
<dbReference type="GO" id="GO:0034599">
    <property type="term" value="P:cellular response to oxidative stress"/>
    <property type="evidence" value="ECO:0007669"/>
    <property type="project" value="TreeGrafter"/>
</dbReference>
<dbReference type="PANTHER" id="PTHR11592:SF78">
    <property type="entry name" value="GLUTATHIONE PEROXIDASE"/>
    <property type="match status" value="1"/>
</dbReference>
<organism evidence="8 9">
    <name type="scientific">Paludisphaera borealis</name>
    <dbReference type="NCBI Taxonomy" id="1387353"/>
    <lineage>
        <taxon>Bacteria</taxon>
        <taxon>Pseudomonadati</taxon>
        <taxon>Planctomycetota</taxon>
        <taxon>Planctomycetia</taxon>
        <taxon>Isosphaerales</taxon>
        <taxon>Isosphaeraceae</taxon>
        <taxon>Paludisphaera</taxon>
    </lineage>
</organism>
<dbReference type="RefSeq" id="WP_076349954.1">
    <property type="nucleotide sequence ID" value="NZ_CP019082.1"/>
</dbReference>
<dbReference type="InterPro" id="IPR029759">
    <property type="entry name" value="GPX_AS"/>
</dbReference>
<evidence type="ECO:0000259" key="7">
    <source>
        <dbReference type="PROSITE" id="PS51352"/>
    </source>
</evidence>
<dbReference type="Pfam" id="PF00255">
    <property type="entry name" value="GSHPx"/>
    <property type="match status" value="1"/>
</dbReference>
<accession>A0A1U7CXI4</accession>
<sequence>MLGRILTVSSLALAAGVVLASHATTASAGSADKKPSSVLDFHVKDIDGKDVALSKYQGKVVLIVNTASQCGLTPQYKGLEETYKKYKAQGLEILAFPANEFGTQEPGSDAEIKEFCSTKYNVSFPLFSKIVVKGKGIHPLYEYLTSESTNPGHGGEIDWNFAKFLVNRKGEVIARFHPKITPESPEFRAAVEKAVTEK</sequence>
<proteinExistence type="inferred from homology"/>
<evidence type="ECO:0000313" key="9">
    <source>
        <dbReference type="Proteomes" id="UP000186309"/>
    </source>
</evidence>
<dbReference type="AlphaFoldDB" id="A0A1U7CXI4"/>
<evidence type="ECO:0000256" key="5">
    <source>
        <dbReference type="RuleBase" id="RU000499"/>
    </source>
</evidence>
<dbReference type="PIRSF" id="PIRSF000303">
    <property type="entry name" value="Glutathion_perox"/>
    <property type="match status" value="1"/>
</dbReference>
<evidence type="ECO:0000256" key="2">
    <source>
        <dbReference type="ARBA" id="ARBA00022559"/>
    </source>
</evidence>
<dbReference type="PRINTS" id="PR01011">
    <property type="entry name" value="GLUTPROXDASE"/>
</dbReference>
<protein>
    <recommendedName>
        <fullName evidence="5">Glutathione peroxidase</fullName>
    </recommendedName>
</protein>
<dbReference type="PROSITE" id="PS51355">
    <property type="entry name" value="GLUTATHIONE_PEROXID_3"/>
    <property type="match status" value="1"/>
</dbReference>
<dbReference type="FunFam" id="3.40.30.10:FF:000010">
    <property type="entry name" value="Glutathione peroxidase"/>
    <property type="match status" value="1"/>
</dbReference>
<feature type="domain" description="Thioredoxin" evidence="7">
    <location>
        <begin position="32"/>
        <end position="196"/>
    </location>
</feature>
<evidence type="ECO:0000256" key="6">
    <source>
        <dbReference type="SAM" id="SignalP"/>
    </source>
</evidence>
<comment type="similarity">
    <text evidence="1 5">Belongs to the glutathione peroxidase family.</text>
</comment>
<keyword evidence="3 5" id="KW-0560">Oxidoreductase</keyword>
<dbReference type="EMBL" id="CP019082">
    <property type="protein sequence ID" value="APW63631.1"/>
    <property type="molecule type" value="Genomic_DNA"/>
</dbReference>
<reference evidence="9" key="1">
    <citation type="submission" date="2016-12" db="EMBL/GenBank/DDBJ databases">
        <title>Comparative genomics of four Isosphaeraceae planctomycetes: a common pool of plasmids and glycoside hydrolase genes.</title>
        <authorList>
            <person name="Ivanova A."/>
        </authorList>
    </citation>
    <scope>NUCLEOTIDE SEQUENCE [LARGE SCALE GENOMIC DNA]</scope>
    <source>
        <strain evidence="9">PX4</strain>
    </source>
</reference>
<dbReference type="InterPro" id="IPR000889">
    <property type="entry name" value="Glutathione_peroxidase"/>
</dbReference>
<name>A0A1U7CXI4_9BACT</name>
<feature type="chain" id="PRO_5012301558" description="Glutathione peroxidase" evidence="6">
    <location>
        <begin position="29"/>
        <end position="198"/>
    </location>
</feature>
<dbReference type="PANTHER" id="PTHR11592">
    <property type="entry name" value="GLUTATHIONE PEROXIDASE"/>
    <property type="match status" value="1"/>
</dbReference>
<evidence type="ECO:0000313" key="8">
    <source>
        <dbReference type="EMBL" id="APW63631.1"/>
    </source>
</evidence>
<feature type="active site" evidence="4">
    <location>
        <position position="70"/>
    </location>
</feature>
<dbReference type="PROSITE" id="PS51352">
    <property type="entry name" value="THIOREDOXIN_2"/>
    <property type="match status" value="1"/>
</dbReference>
<dbReference type="KEGG" id="pbor:BSF38_05205"/>
<dbReference type="STRING" id="1387353.BSF38_05205"/>
<dbReference type="SUPFAM" id="SSF52833">
    <property type="entry name" value="Thioredoxin-like"/>
    <property type="match status" value="1"/>
</dbReference>
<dbReference type="InterPro" id="IPR013766">
    <property type="entry name" value="Thioredoxin_domain"/>
</dbReference>
<evidence type="ECO:0000256" key="3">
    <source>
        <dbReference type="ARBA" id="ARBA00023002"/>
    </source>
</evidence>
<dbReference type="InterPro" id="IPR036249">
    <property type="entry name" value="Thioredoxin-like_sf"/>
</dbReference>
<evidence type="ECO:0000256" key="4">
    <source>
        <dbReference type="PIRSR" id="PIRSR000303-1"/>
    </source>
</evidence>
<dbReference type="GO" id="GO:0004601">
    <property type="term" value="F:peroxidase activity"/>
    <property type="evidence" value="ECO:0007669"/>
    <property type="project" value="UniProtKB-KW"/>
</dbReference>
<keyword evidence="2 5" id="KW-0575">Peroxidase</keyword>
<dbReference type="Gene3D" id="3.40.30.10">
    <property type="entry name" value="Glutaredoxin"/>
    <property type="match status" value="1"/>
</dbReference>
<dbReference type="CDD" id="cd00340">
    <property type="entry name" value="GSH_Peroxidase"/>
    <property type="match status" value="1"/>
</dbReference>